<accession>A0A1H7R433</accession>
<evidence type="ECO:0000256" key="4">
    <source>
        <dbReference type="ARBA" id="ARBA00022827"/>
    </source>
</evidence>
<comment type="similarity">
    <text evidence="2">Belongs to the GMC oxidoreductase family.</text>
</comment>
<dbReference type="STRING" id="332977.SAMN05421740_106263"/>
<dbReference type="Proteomes" id="UP000198916">
    <property type="component" value="Unassembled WGS sequence"/>
</dbReference>
<keyword evidence="9" id="KW-1185">Reference proteome</keyword>
<organism evidence="8 9">
    <name type="scientific">Parapedobacter koreensis</name>
    <dbReference type="NCBI Taxonomy" id="332977"/>
    <lineage>
        <taxon>Bacteria</taxon>
        <taxon>Pseudomonadati</taxon>
        <taxon>Bacteroidota</taxon>
        <taxon>Sphingobacteriia</taxon>
        <taxon>Sphingobacteriales</taxon>
        <taxon>Sphingobacteriaceae</taxon>
        <taxon>Parapedobacter</taxon>
    </lineage>
</organism>
<name>A0A1H7R433_9SPHI</name>
<comment type="cofactor">
    <cofactor evidence="1">
        <name>FAD</name>
        <dbReference type="ChEBI" id="CHEBI:57692"/>
    </cofactor>
</comment>
<dbReference type="SUPFAM" id="SSF54373">
    <property type="entry name" value="FAD-linked reductases, C-terminal domain"/>
    <property type="match status" value="1"/>
</dbReference>
<dbReference type="InterPro" id="IPR036188">
    <property type="entry name" value="FAD/NAD-bd_sf"/>
</dbReference>
<gene>
    <name evidence="8" type="ORF">SAMN05421740_106263</name>
</gene>
<evidence type="ECO:0000313" key="9">
    <source>
        <dbReference type="Proteomes" id="UP000198916"/>
    </source>
</evidence>
<feature type="domain" description="Glucose-methanol-choline oxidoreductase C-terminal" evidence="7">
    <location>
        <begin position="429"/>
        <end position="548"/>
    </location>
</feature>
<evidence type="ECO:0000256" key="5">
    <source>
        <dbReference type="ARBA" id="ARBA00023002"/>
    </source>
</evidence>
<dbReference type="Pfam" id="PF05199">
    <property type="entry name" value="GMC_oxred_C"/>
    <property type="match status" value="1"/>
</dbReference>
<dbReference type="InterPro" id="IPR051473">
    <property type="entry name" value="P2Ox-like"/>
</dbReference>
<dbReference type="InterPro" id="IPR007867">
    <property type="entry name" value="GMC_OxRtase_C"/>
</dbReference>
<dbReference type="Pfam" id="PF00732">
    <property type="entry name" value="GMC_oxred_N"/>
    <property type="match status" value="1"/>
</dbReference>
<evidence type="ECO:0000259" key="7">
    <source>
        <dbReference type="Pfam" id="PF05199"/>
    </source>
</evidence>
<evidence type="ECO:0000259" key="6">
    <source>
        <dbReference type="Pfam" id="PF00732"/>
    </source>
</evidence>
<keyword evidence="4" id="KW-0274">FAD</keyword>
<dbReference type="AlphaFoldDB" id="A0A1H7R433"/>
<proteinExistence type="inferred from homology"/>
<dbReference type="EMBL" id="FNZR01000006">
    <property type="protein sequence ID" value="SEL54933.1"/>
    <property type="molecule type" value="Genomic_DNA"/>
</dbReference>
<evidence type="ECO:0000256" key="3">
    <source>
        <dbReference type="ARBA" id="ARBA00022630"/>
    </source>
</evidence>
<dbReference type="SUPFAM" id="SSF51905">
    <property type="entry name" value="FAD/NAD(P)-binding domain"/>
    <property type="match status" value="1"/>
</dbReference>
<dbReference type="GO" id="GO:0016614">
    <property type="term" value="F:oxidoreductase activity, acting on CH-OH group of donors"/>
    <property type="evidence" value="ECO:0007669"/>
    <property type="project" value="InterPro"/>
</dbReference>
<dbReference type="PANTHER" id="PTHR42784:SF1">
    <property type="entry name" value="PYRANOSE 2-OXIDASE"/>
    <property type="match status" value="1"/>
</dbReference>
<evidence type="ECO:0000256" key="2">
    <source>
        <dbReference type="ARBA" id="ARBA00010790"/>
    </source>
</evidence>
<dbReference type="PANTHER" id="PTHR42784">
    <property type="entry name" value="PYRANOSE 2-OXIDASE"/>
    <property type="match status" value="1"/>
</dbReference>
<protein>
    <submittedName>
        <fullName evidence="8">Choline dehydrogenase</fullName>
    </submittedName>
</protein>
<dbReference type="RefSeq" id="WP_090606874.1">
    <property type="nucleotide sequence ID" value="NZ_FNZR01000006.1"/>
</dbReference>
<keyword evidence="3" id="KW-0285">Flavoprotein</keyword>
<sequence length="565" mass="63848">MNLNIRAEQGNTYDAIVVGSGISGGWSAKELTEKGLKVLMLERGRNIEHIKDYENTLKQPWEFKHRGELTNEQVRTHPVQTRHGHYNEYNESFWVNDEENPYVEVKRFDWFRGYQVGGRSLMWGRGCLRMGEVDFEANAKEGIGVPWPIRYQDIAPWYDYVERFAGISGQAEGLPQCPDGVFLPPMEMNCVEKEVKKRIETHYNRDRVLTIFRMANLTVPHNGRGKCQNRNLCARGCPYGAYFSTQSATLPAAVATGNLTLRPFSVVSEIIYDKETKKAKGVRVIDTQTLETTEYYAKIIFLNASTLGSTYILMNSVSDAFPEGMGNGSGQLGHNLMDHHFRVGASGTYEGFEDVYYSGRRPAAVYVPRYRNLGNEKRDYLRGFGMSGSASRSGWQKNIAELSYAGEIEERTKPGEWRMGLAGWGETLPYYENRVWLDHSKKDKWGLPLLTIDAEFKENELKMRIDMKNDAAEMLEVAGLKNISSYDRLSHPGACIHEMGTARMGNDPKTSVLNKWNQLHEVPNVFVTDGACMTSTGNQNPSLTYMALTARACDYAVSALKKGDL</sequence>
<dbReference type="Gene3D" id="3.50.50.60">
    <property type="entry name" value="FAD/NAD(P)-binding domain"/>
    <property type="match status" value="2"/>
</dbReference>
<dbReference type="OrthoDB" id="9787779at2"/>
<evidence type="ECO:0000313" key="8">
    <source>
        <dbReference type="EMBL" id="SEL54933.1"/>
    </source>
</evidence>
<reference evidence="9" key="1">
    <citation type="submission" date="2016-10" db="EMBL/GenBank/DDBJ databases">
        <authorList>
            <person name="Varghese N."/>
            <person name="Submissions S."/>
        </authorList>
    </citation>
    <scope>NUCLEOTIDE SEQUENCE [LARGE SCALE GENOMIC DNA]</scope>
    <source>
        <strain evidence="9">Jip14</strain>
    </source>
</reference>
<dbReference type="GO" id="GO:0050660">
    <property type="term" value="F:flavin adenine dinucleotide binding"/>
    <property type="evidence" value="ECO:0007669"/>
    <property type="project" value="InterPro"/>
</dbReference>
<keyword evidence="5" id="KW-0560">Oxidoreductase</keyword>
<dbReference type="InterPro" id="IPR000172">
    <property type="entry name" value="GMC_OxRdtase_N"/>
</dbReference>
<evidence type="ECO:0000256" key="1">
    <source>
        <dbReference type="ARBA" id="ARBA00001974"/>
    </source>
</evidence>
<feature type="domain" description="Glucose-methanol-choline oxidoreductase N-terminal" evidence="6">
    <location>
        <begin position="104"/>
        <end position="339"/>
    </location>
</feature>